<feature type="binding site" evidence="6">
    <location>
        <position position="774"/>
    </location>
    <ligand>
        <name>Zn(2+)</name>
        <dbReference type="ChEBI" id="CHEBI:29105"/>
    </ligand>
</feature>
<proteinExistence type="inferred from homology"/>
<dbReference type="InterPro" id="IPR018752">
    <property type="entry name" value="DabA"/>
</dbReference>
<dbReference type="KEGG" id="nhl:Nhal_2896"/>
<feature type="binding site" evidence="6">
    <location>
        <position position="564"/>
    </location>
    <ligand>
        <name>Zn(2+)</name>
        <dbReference type="ChEBI" id="CHEBI:29105"/>
    </ligand>
</feature>
<evidence type="ECO:0000256" key="4">
    <source>
        <dbReference type="ARBA" id="ARBA00022833"/>
    </source>
</evidence>
<sequence length="1115" mass="126684">MSAHHAERADSPLDIREKLMAAVDHLEHVLPGQPPIRDFVHHNTLHGYQHLPFTEALEASEKLTGIRGYLPEEDFRNYYAQGRIDDTDLNASLENNTDGRDREVVLHISDHRTITKRDLWRIGLIYNINAIPPNHFRWQVEEFNALERFQDDIPEAARSALLEGARETMQGRCTESEVLQDLWNACLATFHLKNPHLHPEELEEFPAYQADGTNPVTQSRMLAEAREELKQRLDDVGKGLSLRGLLLTLTGEDLLNQVRPILIRFCASHLDEGLAAWSLPDRDQGLYAAWRKCASTDFALDLAELPDWWRQFHAELPEHSVDAVIACLERLRIPESRWDGYLKRIALELPGWSGLINWRHQRPEYKANQQAPTSLMDYLAVRLFLDVIWIEHTCQKNWGVAGNLDELKVYFEHNLAEFSGRQALFSNHLPEYLATRVQELIMAPPEYHQNWRIVASMIQAWKHSPLAERPERHTVYRSAWRLFRLAQHLGLSGSQVDQLSLDGAERLFAALDELTSSERGYIWLCAYEHHFQENILTALAQNFGRGRWARRDTRPEAQMIFCIDDREESIRRHLEEINPNIETLAAAGFFGVKINWRGLDDTKLTPLCPVVFKSARELNENPHAERPISIDWVTPPHEVREEPQPGAEKKYGLRKRLQNLRNALNRLLYQETRRNLLSSKLLIDLLSPGFLAVLAGKVFFPYQQATLTRKATAALLPPVGAELKFTAPSDSPAGTAEHPRLGFTDAEQAAQVAAVLRASGLTYGFAPLVLLAGHGSISQNNPHMAAYDCGACSGRHGGPNARVFAAMANRPEIRALLAEQGIKIPDDTWFIGTEHNTCSEEFFWYDLGLLPADFKPAYEKLKAEIDHALLFSAHERCRRLASAPRRPSLQKAMKHIVERSTDFSQVRPELGHATVCWAHIGRRYVTRGAFFDRRVFLVSYDPTQDPDGKILENTLMTQGVVGVGINLEYYFSTVDNERFGCGSKVPHNVTGHFAVMEGASSDLRTGLPRQMIEIHEAMRLLTVVESTPEMLTEIYKRQTMIQELVGGGWLVLVSMHPETGEMTIFDPKQGFVPWTSTRGPLPVVERSTEWYDGHSDPLTPALIEPKQTMETYHAV</sequence>
<evidence type="ECO:0000256" key="3">
    <source>
        <dbReference type="ARBA" id="ARBA00022723"/>
    </source>
</evidence>
<accession>D5BYH1</accession>
<dbReference type="Proteomes" id="UP000001844">
    <property type="component" value="Chromosome"/>
</dbReference>
<keyword evidence="5 6" id="KW-0472">Membrane</keyword>
<comment type="similarity">
    <text evidence="6">Belongs to the inorganic carbon transporter (TC 9.A.2) DabA family.</text>
</comment>
<dbReference type="GO" id="GO:0005886">
    <property type="term" value="C:plasma membrane"/>
    <property type="evidence" value="ECO:0007669"/>
    <property type="project" value="UniProtKB-SubCell"/>
</dbReference>
<evidence type="ECO:0000256" key="6">
    <source>
        <dbReference type="HAMAP-Rule" id="MF_01871"/>
    </source>
</evidence>
<comment type="cofactor">
    <cofactor evidence="6">
        <name>Zn(2+)</name>
        <dbReference type="ChEBI" id="CHEBI:29105"/>
    </cofactor>
</comment>
<organism evidence="7 8">
    <name type="scientific">Nitrosococcus halophilus (strain Nc4)</name>
    <dbReference type="NCBI Taxonomy" id="472759"/>
    <lineage>
        <taxon>Bacteria</taxon>
        <taxon>Pseudomonadati</taxon>
        <taxon>Pseudomonadota</taxon>
        <taxon>Gammaproteobacteria</taxon>
        <taxon>Chromatiales</taxon>
        <taxon>Chromatiaceae</taxon>
        <taxon>Nitrosococcus</taxon>
    </lineage>
</organism>
<dbReference type="RefSeq" id="WP_013033811.1">
    <property type="nucleotide sequence ID" value="NC_013960.1"/>
</dbReference>
<protein>
    <recommendedName>
        <fullName evidence="6">Probable inorganic carbon transporter subunit DabA</fullName>
    </recommendedName>
</protein>
<comment type="subcellular location">
    <subcellularLocation>
        <location evidence="6">Cell inner membrane</location>
        <topology evidence="6">Peripheral membrane protein</topology>
    </subcellularLocation>
</comment>
<name>D5BYH1_NITHN</name>
<dbReference type="GO" id="GO:0008270">
    <property type="term" value="F:zinc ion binding"/>
    <property type="evidence" value="ECO:0007669"/>
    <property type="project" value="UniProtKB-UniRule"/>
</dbReference>
<feature type="binding site" evidence="6">
    <location>
        <position position="789"/>
    </location>
    <ligand>
        <name>Zn(2+)</name>
        <dbReference type="ChEBI" id="CHEBI:29105"/>
    </ligand>
</feature>
<evidence type="ECO:0000313" key="8">
    <source>
        <dbReference type="Proteomes" id="UP000001844"/>
    </source>
</evidence>
<dbReference type="AlphaFoldDB" id="D5BYH1"/>
<dbReference type="OrthoDB" id="9805101at2"/>
<feature type="binding site" evidence="6">
    <location>
        <position position="562"/>
    </location>
    <ligand>
        <name>Zn(2+)</name>
        <dbReference type="ChEBI" id="CHEBI:29105"/>
    </ligand>
</feature>
<evidence type="ECO:0000313" key="7">
    <source>
        <dbReference type="EMBL" id="ADE15959.1"/>
    </source>
</evidence>
<comment type="subunit">
    <text evidence="6">Forms a complex with DabB.</text>
</comment>
<reference evidence="8" key="1">
    <citation type="submission" date="2010-04" db="EMBL/GenBank/DDBJ databases">
        <title>Complete genome sequence of Nitrosococcus halophilus Nc4, a salt-adapted, aerobic obligate ammonia-oxidizing sulfur purple bacterium.</title>
        <authorList>
            <consortium name="US DOE Joint Genome Institute"/>
            <person name="Campbell M.A."/>
            <person name="Malfatti S.A."/>
            <person name="Chain P.S.G."/>
            <person name="Heidelberg J.F."/>
            <person name="Ward B.B."/>
            <person name="Klotz M.G."/>
        </authorList>
    </citation>
    <scope>NUCLEOTIDE SEQUENCE [LARGE SCALE GENOMIC DNA]</scope>
    <source>
        <strain evidence="8">Nc4</strain>
    </source>
</reference>
<dbReference type="Pfam" id="PF10070">
    <property type="entry name" value="DabA"/>
    <property type="match status" value="1"/>
</dbReference>
<keyword evidence="1 6" id="KW-0813">Transport</keyword>
<keyword evidence="2 6" id="KW-1003">Cell membrane</keyword>
<evidence type="ECO:0000256" key="2">
    <source>
        <dbReference type="ARBA" id="ARBA00022475"/>
    </source>
</evidence>
<keyword evidence="4 6" id="KW-0862">Zinc</keyword>
<evidence type="ECO:0000256" key="5">
    <source>
        <dbReference type="ARBA" id="ARBA00023136"/>
    </source>
</evidence>
<dbReference type="STRING" id="472759.Nhal_2896"/>
<keyword evidence="8" id="KW-1185">Reference proteome</keyword>
<keyword evidence="3 6" id="KW-0479">Metal-binding</keyword>
<dbReference type="HOGENOM" id="CLU_009885_0_0_6"/>
<dbReference type="PANTHER" id="PTHR38344:SF1">
    <property type="entry name" value="INORGANIC CARBON TRANSPORTER SUBUNIT DABA-RELATED"/>
    <property type="match status" value="1"/>
</dbReference>
<dbReference type="eggNOG" id="COG3002">
    <property type="taxonomic scope" value="Bacteria"/>
</dbReference>
<gene>
    <name evidence="6" type="primary">dabA</name>
    <name evidence="7" type="ordered locus">Nhal_2896</name>
</gene>
<evidence type="ECO:0000256" key="1">
    <source>
        <dbReference type="ARBA" id="ARBA00022448"/>
    </source>
</evidence>
<dbReference type="EMBL" id="CP001798">
    <property type="protein sequence ID" value="ADE15959.1"/>
    <property type="molecule type" value="Genomic_DNA"/>
</dbReference>
<dbReference type="HAMAP" id="MF_01871">
    <property type="entry name" value="DabA"/>
    <property type="match status" value="1"/>
</dbReference>
<comment type="function">
    <text evidence="6">Part of an energy-coupled inorganic carbon pump.</text>
</comment>
<keyword evidence="6" id="KW-0997">Cell inner membrane</keyword>
<dbReference type="PANTHER" id="PTHR38344">
    <property type="entry name" value="UPF0753 PROTEIN AQ_863"/>
    <property type="match status" value="1"/>
</dbReference>